<sequence length="283" mass="31339">MSERPFMQLYVSDFIGDTLHLSTEQIGAYMLLLMAMWNAGGRLPNDDAKLARVVRMSVKKWKSIEADLLGFFDVEGGEITHNRLTKEIQKSERKSQSRADAGAKGGSAKALKDKEARLANASVLPQHSPDTITRDNTSSLRSDVCPEPEKSAPASPTAIELPAVNGEMVSISEADVAEWSDAFPAVNVRQQLAAMRSWLNANPKNRKTPKGMKRFVVSWLSRDQDRGGGRHQPQAQAPPRPQSPSMQRHHEIHSRLKRELYGEPDDEFAGTTVDLAAGDFRSH</sequence>
<feature type="region of interest" description="Disordered" evidence="1">
    <location>
        <begin position="85"/>
        <end position="157"/>
    </location>
</feature>
<dbReference type="EMBL" id="CP024307">
    <property type="protein sequence ID" value="AUX76387.1"/>
    <property type="molecule type" value="Genomic_DNA"/>
</dbReference>
<organism evidence="2 3">
    <name type="scientific">Rhizobium fredii</name>
    <name type="common">Sinorhizobium fredii</name>
    <dbReference type="NCBI Taxonomy" id="380"/>
    <lineage>
        <taxon>Bacteria</taxon>
        <taxon>Pseudomonadati</taxon>
        <taxon>Pseudomonadota</taxon>
        <taxon>Alphaproteobacteria</taxon>
        <taxon>Hyphomicrobiales</taxon>
        <taxon>Rhizobiaceae</taxon>
        <taxon>Sinorhizobium/Ensifer group</taxon>
        <taxon>Sinorhizobium</taxon>
    </lineage>
</organism>
<name>A0A2L0H4N2_RHIFR</name>
<feature type="compositionally biased region" description="Basic and acidic residues" evidence="1">
    <location>
        <begin position="85"/>
        <end position="97"/>
    </location>
</feature>
<dbReference type="RefSeq" id="WP_104839197.1">
    <property type="nucleotide sequence ID" value="NZ_CP024307.1"/>
</dbReference>
<feature type="compositionally biased region" description="Polar residues" evidence="1">
    <location>
        <begin position="123"/>
        <end position="141"/>
    </location>
</feature>
<evidence type="ECO:0008006" key="4">
    <source>
        <dbReference type="Google" id="ProtNLM"/>
    </source>
</evidence>
<dbReference type="Proteomes" id="UP000239340">
    <property type="component" value="Chromosome"/>
</dbReference>
<dbReference type="AlphaFoldDB" id="A0A2L0H4N2"/>
<dbReference type="Pfam" id="PF07120">
    <property type="entry name" value="DUF1376"/>
    <property type="match status" value="1"/>
</dbReference>
<protein>
    <recommendedName>
        <fullName evidence="4">DUF1376 domain-containing protein</fullName>
    </recommendedName>
</protein>
<proteinExistence type="predicted"/>
<reference evidence="2 3" key="1">
    <citation type="submission" date="2017-10" db="EMBL/GenBank/DDBJ databases">
        <title>Analysis of the genome sequences of Rhizobium populations associated to common bean (phaseolus vulgaris).</title>
        <authorList>
            <person name="Bustos P."/>
            <person name="Santamaria R.I."/>
            <person name="Miranda-Sanchez F."/>
            <person name="Perez-Carrascal O."/>
            <person name="Juarez S."/>
            <person name="Lozano L."/>
            <person name="Martinez-Flores I."/>
            <person name="Vinuesa P."/>
            <person name="Martinez-Romero E."/>
            <person name="Cevallos M.A."/>
            <person name="Romero D."/>
            <person name="Davila G."/>
            <person name="Gonzalez V."/>
        </authorList>
    </citation>
    <scope>NUCLEOTIDE SEQUENCE [LARGE SCALE GENOMIC DNA]</scope>
    <source>
        <strain evidence="2 3">NXT3</strain>
    </source>
</reference>
<evidence type="ECO:0000256" key="1">
    <source>
        <dbReference type="SAM" id="MobiDB-lite"/>
    </source>
</evidence>
<accession>A0A2L0H4N2</accession>
<evidence type="ECO:0000313" key="2">
    <source>
        <dbReference type="EMBL" id="AUX76387.1"/>
    </source>
</evidence>
<gene>
    <name evidence="2" type="ORF">NXT3_CH01819</name>
</gene>
<evidence type="ECO:0000313" key="3">
    <source>
        <dbReference type="Proteomes" id="UP000239340"/>
    </source>
</evidence>
<dbReference type="InterPro" id="IPR010781">
    <property type="entry name" value="DUF1376"/>
</dbReference>
<feature type="region of interest" description="Disordered" evidence="1">
    <location>
        <begin position="223"/>
        <end position="268"/>
    </location>
</feature>
<feature type="compositionally biased region" description="Low complexity" evidence="1">
    <location>
        <begin position="99"/>
        <end position="109"/>
    </location>
</feature>